<reference evidence="1" key="1">
    <citation type="submission" date="2023-08" db="EMBL/GenBank/DDBJ databases">
        <authorList>
            <person name="Chen Y."/>
            <person name="Shah S."/>
            <person name="Dougan E. K."/>
            <person name="Thang M."/>
            <person name="Chan C."/>
        </authorList>
    </citation>
    <scope>NUCLEOTIDE SEQUENCE</scope>
</reference>
<protein>
    <submittedName>
        <fullName evidence="1">Uncharacterized protein</fullName>
    </submittedName>
</protein>
<keyword evidence="2" id="KW-1185">Reference proteome</keyword>
<evidence type="ECO:0000313" key="2">
    <source>
        <dbReference type="Proteomes" id="UP001178507"/>
    </source>
</evidence>
<accession>A0AA36HT19</accession>
<comment type="caution">
    <text evidence="1">The sequence shown here is derived from an EMBL/GenBank/DDBJ whole genome shotgun (WGS) entry which is preliminary data.</text>
</comment>
<name>A0AA36HT19_9DINO</name>
<proteinExistence type="predicted"/>
<dbReference type="EMBL" id="CAUJNA010000224">
    <property type="protein sequence ID" value="CAJ1373974.1"/>
    <property type="molecule type" value="Genomic_DNA"/>
</dbReference>
<evidence type="ECO:0000313" key="1">
    <source>
        <dbReference type="EMBL" id="CAJ1373974.1"/>
    </source>
</evidence>
<organism evidence="1 2">
    <name type="scientific">Effrenium voratum</name>
    <dbReference type="NCBI Taxonomy" id="2562239"/>
    <lineage>
        <taxon>Eukaryota</taxon>
        <taxon>Sar</taxon>
        <taxon>Alveolata</taxon>
        <taxon>Dinophyceae</taxon>
        <taxon>Suessiales</taxon>
        <taxon>Symbiodiniaceae</taxon>
        <taxon>Effrenium</taxon>
    </lineage>
</organism>
<dbReference type="Proteomes" id="UP001178507">
    <property type="component" value="Unassembled WGS sequence"/>
</dbReference>
<dbReference type="AlphaFoldDB" id="A0AA36HT19"/>
<gene>
    <name evidence="1" type="ORF">EVOR1521_LOCUS3649</name>
</gene>
<sequence>MGCGASVAPEKPRELKVLQEAPAPEQLTPEEVEAIFARGKAVPDGDGAALVHRELPAEWWGVGKAQLVQLGERIQEILMGKGPFELVNLSKQQCRKLQIPYYEESKFRAEDIGPNMYQVNEGFIRPFTRAPSDGIPFLSYALHCNPRGLLCDLFISHAWAEGVFELTGTVVRAWPANCRGAYICALANPQNLPELMSHLIQTPTASPFYRVLLCRPRQMLMVANCNVPIHSRLWCVFEAHCARTLRVPVAVVGAPEHFATNTHASGQAQRAIRRAIAARRRERAIDDAMESAAADMDIIAAGFYHQRYERWAKTAKKTTAKATKSMQQALDVRNAGCTSNQDAAAIRVEIDDHCEEINAMICELIIQDQLQRVPLDTSCKLTWYPGQDTIEGIRFLFG</sequence>